<name>A0AAV5NC02_9PROT</name>
<sequence>MSFGYTPEQIRLLIGPETRFVKAYDAALWHVTHAPVACALANQLANKNEAIAALLDVTRSRHTRFEWQMRAELHRVIATAFRCKSPKFQIAYEGAAA</sequence>
<evidence type="ECO:0000313" key="2">
    <source>
        <dbReference type="Proteomes" id="UP001156614"/>
    </source>
</evidence>
<proteinExistence type="predicted"/>
<evidence type="ECO:0000313" key="1">
    <source>
        <dbReference type="EMBL" id="GLQ61575.1"/>
    </source>
</evidence>
<dbReference type="EMBL" id="BSNU01000001">
    <property type="protein sequence ID" value="GLQ61575.1"/>
    <property type="molecule type" value="Genomic_DNA"/>
</dbReference>
<dbReference type="AlphaFoldDB" id="A0AAV5NC02"/>
<dbReference type="Proteomes" id="UP001156614">
    <property type="component" value="Unassembled WGS sequence"/>
</dbReference>
<dbReference type="RefSeq" id="WP_099212605.1">
    <property type="nucleotide sequence ID" value="NZ_BEWM01000003.1"/>
</dbReference>
<organism evidence="1 2">
    <name type="scientific">Gluconobacter cerinus</name>
    <dbReference type="NCBI Taxonomy" id="38307"/>
    <lineage>
        <taxon>Bacteria</taxon>
        <taxon>Pseudomonadati</taxon>
        <taxon>Pseudomonadota</taxon>
        <taxon>Alphaproteobacteria</taxon>
        <taxon>Acetobacterales</taxon>
        <taxon>Acetobacteraceae</taxon>
        <taxon>Gluconobacter</taxon>
    </lineage>
</organism>
<comment type="caution">
    <text evidence="1">The sequence shown here is derived from an EMBL/GenBank/DDBJ whole genome shotgun (WGS) entry which is preliminary data.</text>
</comment>
<gene>
    <name evidence="1" type="ORF">GCM10007867_04200</name>
</gene>
<protein>
    <submittedName>
        <fullName evidence="1">Uncharacterized protein</fullName>
    </submittedName>
</protein>
<keyword evidence="2" id="KW-1185">Reference proteome</keyword>
<reference evidence="2" key="1">
    <citation type="journal article" date="2019" name="Int. J. Syst. Evol. Microbiol.">
        <title>The Global Catalogue of Microorganisms (GCM) 10K type strain sequencing project: providing services to taxonomists for standard genome sequencing and annotation.</title>
        <authorList>
            <consortium name="The Broad Institute Genomics Platform"/>
            <consortium name="The Broad Institute Genome Sequencing Center for Infectious Disease"/>
            <person name="Wu L."/>
            <person name="Ma J."/>
        </authorList>
    </citation>
    <scope>NUCLEOTIDE SEQUENCE [LARGE SCALE GENOMIC DNA]</scope>
    <source>
        <strain evidence="2">NBRC 3267</strain>
    </source>
</reference>
<accession>A0AAV5NC02</accession>